<sequence length="70" mass="8057">MVGREGEWRKRDKRHRGCAQVSCALLLEGRMGRHVGSWLLDDVARCALGKAVRVAAKNPHRWWRSGEAYR</sequence>
<gene>
    <name evidence="1" type="ORF">CSHISOI_04378</name>
</gene>
<name>A0A5Q4BVG8_9PEZI</name>
<proteinExistence type="predicted"/>
<reference evidence="1 2" key="1">
    <citation type="journal article" date="2019" name="Sci. Rep.">
        <title>Colletotrichum shisoi sp. nov., an anthracnose pathogen of Perilla frutescens in Japan: molecular phylogenetic, morphological and genomic evidence.</title>
        <authorList>
            <person name="Gan P."/>
            <person name="Tsushima A."/>
            <person name="Hiroyama R."/>
            <person name="Narusaka M."/>
            <person name="Takano Y."/>
            <person name="Narusaka Y."/>
            <person name="Kawaradani M."/>
            <person name="Damm U."/>
            <person name="Shirasu K."/>
        </authorList>
    </citation>
    <scope>NUCLEOTIDE SEQUENCE [LARGE SCALE GENOMIC DNA]</scope>
    <source>
        <strain evidence="1 2">PG-2018a</strain>
    </source>
</reference>
<dbReference type="AlphaFoldDB" id="A0A5Q4BVG8"/>
<comment type="caution">
    <text evidence="1">The sequence shown here is derived from an EMBL/GenBank/DDBJ whole genome shotgun (WGS) entry which is preliminary data.</text>
</comment>
<accession>A0A5Q4BVG8</accession>
<dbReference type="Proteomes" id="UP000326340">
    <property type="component" value="Unassembled WGS sequence"/>
</dbReference>
<evidence type="ECO:0000313" key="1">
    <source>
        <dbReference type="EMBL" id="TQN71075.1"/>
    </source>
</evidence>
<dbReference type="EMBL" id="PUHP01000307">
    <property type="protein sequence ID" value="TQN71075.1"/>
    <property type="molecule type" value="Genomic_DNA"/>
</dbReference>
<protein>
    <submittedName>
        <fullName evidence="1">Uncharacterized protein</fullName>
    </submittedName>
</protein>
<organism evidence="1 2">
    <name type="scientific">Colletotrichum shisoi</name>
    <dbReference type="NCBI Taxonomy" id="2078593"/>
    <lineage>
        <taxon>Eukaryota</taxon>
        <taxon>Fungi</taxon>
        <taxon>Dikarya</taxon>
        <taxon>Ascomycota</taxon>
        <taxon>Pezizomycotina</taxon>
        <taxon>Sordariomycetes</taxon>
        <taxon>Hypocreomycetidae</taxon>
        <taxon>Glomerellales</taxon>
        <taxon>Glomerellaceae</taxon>
        <taxon>Colletotrichum</taxon>
        <taxon>Colletotrichum destructivum species complex</taxon>
    </lineage>
</organism>
<evidence type="ECO:0000313" key="2">
    <source>
        <dbReference type="Proteomes" id="UP000326340"/>
    </source>
</evidence>
<keyword evidence="2" id="KW-1185">Reference proteome</keyword>